<dbReference type="SUPFAM" id="SSF53448">
    <property type="entry name" value="Nucleotide-diphospho-sugar transferases"/>
    <property type="match status" value="1"/>
</dbReference>
<protein>
    <submittedName>
        <fullName evidence="3">Glycosyl transferase</fullName>
    </submittedName>
</protein>
<dbReference type="GO" id="GO:0016740">
    <property type="term" value="F:transferase activity"/>
    <property type="evidence" value="ECO:0007669"/>
    <property type="project" value="UniProtKB-KW"/>
</dbReference>
<dbReference type="PANTHER" id="PTHR22916">
    <property type="entry name" value="GLYCOSYLTRANSFERASE"/>
    <property type="match status" value="1"/>
</dbReference>
<dbReference type="AlphaFoldDB" id="A0A0G0I2N1"/>
<dbReference type="InterPro" id="IPR029044">
    <property type="entry name" value="Nucleotide-diphossugar_trans"/>
</dbReference>
<gene>
    <name evidence="3" type="ORF">US68_C0023G0007</name>
</gene>
<reference evidence="3 4" key="1">
    <citation type="journal article" date="2015" name="Nature">
        <title>rRNA introns, odd ribosomes, and small enigmatic genomes across a large radiation of phyla.</title>
        <authorList>
            <person name="Brown C.T."/>
            <person name="Hug L.A."/>
            <person name="Thomas B.C."/>
            <person name="Sharon I."/>
            <person name="Castelle C.J."/>
            <person name="Singh A."/>
            <person name="Wilkins M.J."/>
            <person name="Williams K.H."/>
            <person name="Banfield J.F."/>
        </authorList>
    </citation>
    <scope>NUCLEOTIDE SEQUENCE [LARGE SCALE GENOMIC DNA]</scope>
</reference>
<evidence type="ECO:0000313" key="3">
    <source>
        <dbReference type="EMBL" id="KKQ48822.1"/>
    </source>
</evidence>
<accession>A0A0G0I2N1</accession>
<keyword evidence="1" id="KW-1133">Transmembrane helix</keyword>
<keyword evidence="1" id="KW-0472">Membrane</keyword>
<dbReference type="CDD" id="cd00761">
    <property type="entry name" value="Glyco_tranf_GTA_type"/>
    <property type="match status" value="1"/>
</dbReference>
<dbReference type="Proteomes" id="UP000034231">
    <property type="component" value="Unassembled WGS sequence"/>
</dbReference>
<name>A0A0G0I2N1_9BACT</name>
<evidence type="ECO:0000313" key="4">
    <source>
        <dbReference type="Proteomes" id="UP000034231"/>
    </source>
</evidence>
<dbReference type="EMBL" id="LBTX01000023">
    <property type="protein sequence ID" value="KKQ48822.1"/>
    <property type="molecule type" value="Genomic_DNA"/>
</dbReference>
<sequence length="332" mass="38268">MQAYSKVSIIIPTLNSGRVLSKCLKSIISQTYKNLEILIIDGGSSDATLKIAKKYRCKVFKNPLKTAEAGKAVGLKNAKGNFIAFIDSDNVLPNTNWLKDMLIPFIDSSIIGSEPISFTYRKNAGYIERYSALLGANDPYAYINGNYDRYSHLSKKWTNLKLETIDKINYLKVKIDDNRHIPTFGANGTIFIKSFLDNLFKGSYLFDIDIIAMAPKPIYFAKVKTGIIHSFCESSLTKFLKKQQRRLSDYYQYKDLRQYLWSNSSNTLYFSLYSLLIIPPLVDALRGFFRKPDPAWFFHPLACFLTWWIYAIVTIKYKLNILNPINRQIWQQ</sequence>
<dbReference type="InterPro" id="IPR001173">
    <property type="entry name" value="Glyco_trans_2-like"/>
</dbReference>
<feature type="domain" description="Glycosyltransferase 2-like" evidence="2">
    <location>
        <begin position="8"/>
        <end position="107"/>
    </location>
</feature>
<dbReference type="Gene3D" id="3.90.550.10">
    <property type="entry name" value="Spore Coat Polysaccharide Biosynthesis Protein SpsA, Chain A"/>
    <property type="match status" value="1"/>
</dbReference>
<evidence type="ECO:0000256" key="1">
    <source>
        <dbReference type="SAM" id="Phobius"/>
    </source>
</evidence>
<keyword evidence="3" id="KW-0808">Transferase</keyword>
<keyword evidence="1" id="KW-0812">Transmembrane</keyword>
<feature type="transmembrane region" description="Helical" evidence="1">
    <location>
        <begin position="295"/>
        <end position="313"/>
    </location>
</feature>
<evidence type="ECO:0000259" key="2">
    <source>
        <dbReference type="Pfam" id="PF00535"/>
    </source>
</evidence>
<feature type="transmembrane region" description="Helical" evidence="1">
    <location>
        <begin position="267"/>
        <end position="289"/>
    </location>
</feature>
<dbReference type="Pfam" id="PF00535">
    <property type="entry name" value="Glycos_transf_2"/>
    <property type="match status" value="1"/>
</dbReference>
<comment type="caution">
    <text evidence="3">The sequence shown here is derived from an EMBL/GenBank/DDBJ whole genome shotgun (WGS) entry which is preliminary data.</text>
</comment>
<proteinExistence type="predicted"/>
<dbReference type="PANTHER" id="PTHR22916:SF64">
    <property type="entry name" value="TRANSFERASE, PUTATIVE-RELATED"/>
    <property type="match status" value="1"/>
</dbReference>
<organism evidence="3 4">
    <name type="scientific">Candidatus Shapirobacteria bacterium GW2011_GWE1_38_10</name>
    <dbReference type="NCBI Taxonomy" id="1618488"/>
    <lineage>
        <taxon>Bacteria</taxon>
        <taxon>Candidatus Shapironibacteriota</taxon>
    </lineage>
</organism>